<gene>
    <name evidence="3" type="ORF">C823_05798</name>
</gene>
<evidence type="ECO:0000256" key="1">
    <source>
        <dbReference type="SAM" id="Coils"/>
    </source>
</evidence>
<dbReference type="Gene3D" id="1.20.1170.10">
    <property type="match status" value="1"/>
</dbReference>
<dbReference type="EMBL" id="AQFT01000186">
    <property type="protein sequence ID" value="EMZ18468.1"/>
    <property type="molecule type" value="Genomic_DNA"/>
</dbReference>
<comment type="caution">
    <text evidence="3">The sequence shown here is derived from an EMBL/GenBank/DDBJ whole genome shotgun (WGS) entry which is preliminary data.</text>
</comment>
<dbReference type="eggNOG" id="ENOG5030V50">
    <property type="taxonomic scope" value="Bacteria"/>
</dbReference>
<accession>N1ZWL1</accession>
<feature type="coiled-coil region" evidence="1">
    <location>
        <begin position="174"/>
        <end position="208"/>
    </location>
</feature>
<dbReference type="Proteomes" id="UP000012589">
    <property type="component" value="Unassembled WGS sequence"/>
</dbReference>
<dbReference type="PANTHER" id="PTHR38443">
    <property type="match status" value="1"/>
</dbReference>
<keyword evidence="1" id="KW-0175">Coiled coil</keyword>
<dbReference type="PANTHER" id="PTHR38443:SF2">
    <property type="entry name" value="NON-HEMOLYTIC ENTEROTOXIN LYTIC COMPONENT L1"/>
    <property type="match status" value="1"/>
</dbReference>
<name>N1ZWL1_9FIRM</name>
<dbReference type="SUPFAM" id="SSF58100">
    <property type="entry name" value="Bacterial hemolysins"/>
    <property type="match status" value="1"/>
</dbReference>
<evidence type="ECO:0000313" key="3">
    <source>
        <dbReference type="EMBL" id="EMZ18468.1"/>
    </source>
</evidence>
<sequence length="407" mass="44726">MNQKIIQFPKTDLCSSLSAIGEENNKYVAAVTAIENTMVTLSQMSMPPKTDFANEPKTYDQIADCYKKIQNLAVEFTTKIYSELEHYPNACITSLERIDASLKKAQEKVDFIMSNPKLSEDDLSYEANLLARYMDAIAEEADGQIADLNILIDNLEKFKEKSVQTIEATMKTILDDIKIETAEYQAAEKALEEAKKALEKEINDQIAMLVGSVIGTIAAIIGAVFLIGVSIATAGTALAIGLTVAGALVAVGATLFAIGFDAYKLDSAIKELNHTVSKLESYAADILLFSQWHDNVVQCAEQLDGIREKLATVQDSWTKVKNGFATISAKVKKAKGSLSNKEWEELKSVFNACQETSEKTKAMLESMKLENNRFADAKLYGGMTKEQVEEALKNANLSTFKECMLAI</sequence>
<feature type="transmembrane region" description="Helical" evidence="2">
    <location>
        <begin position="237"/>
        <end position="260"/>
    </location>
</feature>
<keyword evidence="2" id="KW-0472">Membrane</keyword>
<evidence type="ECO:0000256" key="2">
    <source>
        <dbReference type="SAM" id="Phobius"/>
    </source>
</evidence>
<keyword evidence="2" id="KW-1133">Transmembrane helix</keyword>
<dbReference type="AlphaFoldDB" id="N1ZWL1"/>
<dbReference type="HOGENOM" id="CLU_675683_0_0_9"/>
<dbReference type="PATRIC" id="fig|1235802.3.peg.6122"/>
<keyword evidence="4" id="KW-1185">Reference proteome</keyword>
<protein>
    <submittedName>
        <fullName evidence="3">Uncharacterized protein</fullName>
    </submittedName>
</protein>
<dbReference type="InterPro" id="IPR052785">
    <property type="entry name" value="Enterotoxin_cmpnt"/>
</dbReference>
<keyword evidence="2" id="KW-0812">Transmembrane</keyword>
<evidence type="ECO:0000313" key="4">
    <source>
        <dbReference type="Proteomes" id="UP000012589"/>
    </source>
</evidence>
<proteinExistence type="predicted"/>
<feature type="transmembrane region" description="Helical" evidence="2">
    <location>
        <begin position="206"/>
        <end position="231"/>
    </location>
</feature>
<organism evidence="3 4">
    <name type="scientific">Eubacterium plexicaudatum ASF492</name>
    <dbReference type="NCBI Taxonomy" id="1235802"/>
    <lineage>
        <taxon>Bacteria</taxon>
        <taxon>Bacillati</taxon>
        <taxon>Bacillota</taxon>
        <taxon>Clostridia</taxon>
        <taxon>Eubacteriales</taxon>
        <taxon>Eubacteriaceae</taxon>
        <taxon>Eubacterium</taxon>
    </lineage>
</organism>
<reference evidence="3 4" key="1">
    <citation type="journal article" date="2014" name="Genome Announc.">
        <title>Draft genome sequences of the altered schaedler flora, a defined bacterial community from gnotobiotic mice.</title>
        <authorList>
            <person name="Wannemuehler M.J."/>
            <person name="Overstreet A.M."/>
            <person name="Ward D.V."/>
            <person name="Phillips G.J."/>
        </authorList>
    </citation>
    <scope>NUCLEOTIDE SEQUENCE [LARGE SCALE GENOMIC DNA]</scope>
    <source>
        <strain evidence="3 4">ASF492</strain>
    </source>
</reference>